<keyword evidence="4" id="KW-1185">Reference proteome</keyword>
<dbReference type="Pfam" id="PF12706">
    <property type="entry name" value="Lactamase_B_2"/>
    <property type="match status" value="1"/>
</dbReference>
<evidence type="ECO:0000256" key="1">
    <source>
        <dbReference type="ARBA" id="ARBA00022801"/>
    </source>
</evidence>
<dbReference type="GO" id="GO:0016787">
    <property type="term" value="F:hydrolase activity"/>
    <property type="evidence" value="ECO:0007669"/>
    <property type="project" value="UniProtKB-KW"/>
</dbReference>
<protein>
    <submittedName>
        <fullName evidence="3">MBL fold metallo-hydrolase</fullName>
    </submittedName>
</protein>
<dbReference type="InterPro" id="IPR050114">
    <property type="entry name" value="UPF0173_UPF0282_UlaG_hydrolase"/>
</dbReference>
<dbReference type="InterPro" id="IPR036866">
    <property type="entry name" value="RibonucZ/Hydroxyglut_hydro"/>
</dbReference>
<reference evidence="3 4" key="1">
    <citation type="submission" date="2019-06" db="EMBL/GenBank/DDBJ databases">
        <title>Rhizobium sp. CL12 isolated from roots of soybean.</title>
        <authorList>
            <person name="Wang C."/>
        </authorList>
    </citation>
    <scope>NUCLEOTIDE SEQUENCE [LARGE SCALE GENOMIC DNA]</scope>
    <source>
        <strain evidence="3 4">CL12</strain>
    </source>
</reference>
<dbReference type="EMBL" id="VFYP01000001">
    <property type="protein sequence ID" value="TPP10976.1"/>
    <property type="molecule type" value="Genomic_DNA"/>
</dbReference>
<dbReference type="PANTHER" id="PTHR43546">
    <property type="entry name" value="UPF0173 METAL-DEPENDENT HYDROLASE MJ1163-RELATED"/>
    <property type="match status" value="1"/>
</dbReference>
<evidence type="ECO:0000259" key="2">
    <source>
        <dbReference type="Pfam" id="PF12706"/>
    </source>
</evidence>
<dbReference type="PANTHER" id="PTHR43546:SF9">
    <property type="entry name" value="L-ASCORBATE-6-PHOSPHATE LACTONASE ULAG-RELATED"/>
    <property type="match status" value="1"/>
</dbReference>
<dbReference type="Proteomes" id="UP000316429">
    <property type="component" value="Unassembled WGS sequence"/>
</dbReference>
<name>A0A504UQ73_9HYPH</name>
<evidence type="ECO:0000313" key="4">
    <source>
        <dbReference type="Proteomes" id="UP000316429"/>
    </source>
</evidence>
<accession>A0A504UQ73</accession>
<proteinExistence type="predicted"/>
<dbReference type="AlphaFoldDB" id="A0A504UQ73"/>
<feature type="domain" description="Metallo-beta-lactamase" evidence="2">
    <location>
        <begin position="18"/>
        <end position="210"/>
    </location>
</feature>
<dbReference type="SUPFAM" id="SSF56281">
    <property type="entry name" value="Metallo-hydrolase/oxidoreductase"/>
    <property type="match status" value="1"/>
</dbReference>
<sequence length="249" mass="26715">MQIQLIRSATLIVQMADTRLLIDPWLAGKGKGRSYSGRVQSPLVGLSLPVADILEGVDAVLVSHLHSDHFDEVAQRVIPRGMPILCHGRDADAIRAMGFEQVLEVGEGIDFGQVHVRTTDGQHGPPEVLGDMGEVSGFLLSALDEPLLYWAGDTILCPPVEAVLERERPAVVVVHGCGAQWDGKGPLVMDGDMVLETARMATGATVVVTHLDAVDHATVSRADIRRLTAAGARSADRLLIPEDGEILKF</sequence>
<gene>
    <name evidence="3" type="ORF">FJQ55_09100</name>
</gene>
<dbReference type="RefSeq" id="WP_140827334.1">
    <property type="nucleotide sequence ID" value="NZ_VFYP01000001.1"/>
</dbReference>
<dbReference type="Gene3D" id="3.60.15.10">
    <property type="entry name" value="Ribonuclease Z/Hydroxyacylglutathione hydrolase-like"/>
    <property type="match status" value="1"/>
</dbReference>
<organism evidence="3 4">
    <name type="scientific">Rhizobium glycinendophyticum</name>
    <dbReference type="NCBI Taxonomy" id="2589807"/>
    <lineage>
        <taxon>Bacteria</taxon>
        <taxon>Pseudomonadati</taxon>
        <taxon>Pseudomonadota</taxon>
        <taxon>Alphaproteobacteria</taxon>
        <taxon>Hyphomicrobiales</taxon>
        <taxon>Rhizobiaceae</taxon>
        <taxon>Rhizobium/Agrobacterium group</taxon>
        <taxon>Rhizobium</taxon>
    </lineage>
</organism>
<dbReference type="InterPro" id="IPR001279">
    <property type="entry name" value="Metallo-B-lactamas"/>
</dbReference>
<keyword evidence="1 3" id="KW-0378">Hydrolase</keyword>
<evidence type="ECO:0000313" key="3">
    <source>
        <dbReference type="EMBL" id="TPP10976.1"/>
    </source>
</evidence>
<comment type="caution">
    <text evidence="3">The sequence shown here is derived from an EMBL/GenBank/DDBJ whole genome shotgun (WGS) entry which is preliminary data.</text>
</comment>
<dbReference type="OrthoDB" id="9805728at2"/>